<keyword evidence="3" id="KW-1185">Reference proteome</keyword>
<dbReference type="CDD" id="cd06223">
    <property type="entry name" value="PRTases_typeI"/>
    <property type="match status" value="1"/>
</dbReference>
<name>A0A4R6QE52_9FLAO</name>
<evidence type="ECO:0000256" key="1">
    <source>
        <dbReference type="ARBA" id="ARBA00008007"/>
    </source>
</evidence>
<dbReference type="RefSeq" id="WP_133532471.1">
    <property type="nucleotide sequence ID" value="NZ_SNXR01000012.1"/>
</dbReference>
<dbReference type="SUPFAM" id="SSF53271">
    <property type="entry name" value="PRTase-like"/>
    <property type="match status" value="1"/>
</dbReference>
<gene>
    <name evidence="2" type="ORF">BC748_1162</name>
</gene>
<protein>
    <submittedName>
        <fullName evidence="2">ComF family protein</fullName>
    </submittedName>
</protein>
<dbReference type="InterPro" id="IPR000836">
    <property type="entry name" value="PRTase_dom"/>
</dbReference>
<comment type="similarity">
    <text evidence="1">Belongs to the ComF/GntX family.</text>
</comment>
<evidence type="ECO:0000313" key="3">
    <source>
        <dbReference type="Proteomes" id="UP000295260"/>
    </source>
</evidence>
<dbReference type="AlphaFoldDB" id="A0A4R6QE52"/>
<dbReference type="InterPro" id="IPR029057">
    <property type="entry name" value="PRTase-like"/>
</dbReference>
<dbReference type="PANTHER" id="PTHR47505:SF1">
    <property type="entry name" value="DNA UTILIZATION PROTEIN YHGH"/>
    <property type="match status" value="1"/>
</dbReference>
<accession>A0A4R6QE52</accession>
<dbReference type="OrthoDB" id="9779910at2"/>
<dbReference type="EMBL" id="SNXR01000012">
    <property type="protein sequence ID" value="TDP60183.1"/>
    <property type="molecule type" value="Genomic_DNA"/>
</dbReference>
<dbReference type="PANTHER" id="PTHR47505">
    <property type="entry name" value="DNA UTILIZATION PROTEIN YHGH"/>
    <property type="match status" value="1"/>
</dbReference>
<sequence>MLNHILNLFFPKSCAGCSSFLLADELVICTQCRFDIPLTNHHKIEENEVMKKFYGRVPLEFAGALFYFHKKGIVQEMIHKLKYKGQEEIGEAIGYWYAEDLKKNDIIQSADYIIPVPLHKKRRKERGYNQVDRFGKALSESLEIPFDETILRRNVYAKTQTKKNLLDRTEVKDATFEAVFDENHHGKHFILIDDVITTGSTLEICSRALLKIPNVKISIVCMAMSHS</sequence>
<dbReference type="Gene3D" id="3.40.50.2020">
    <property type="match status" value="1"/>
</dbReference>
<dbReference type="InterPro" id="IPR051910">
    <property type="entry name" value="ComF/GntX_DNA_util-trans"/>
</dbReference>
<proteinExistence type="inferred from homology"/>
<organism evidence="2 3">
    <name type="scientific">Flavobacterium dankookense</name>
    <dbReference type="NCBI Taxonomy" id="706186"/>
    <lineage>
        <taxon>Bacteria</taxon>
        <taxon>Pseudomonadati</taxon>
        <taxon>Bacteroidota</taxon>
        <taxon>Flavobacteriia</taxon>
        <taxon>Flavobacteriales</taxon>
        <taxon>Flavobacteriaceae</taxon>
        <taxon>Flavobacterium</taxon>
    </lineage>
</organism>
<reference evidence="2 3" key="1">
    <citation type="submission" date="2019-03" db="EMBL/GenBank/DDBJ databases">
        <title>Genomic Encyclopedia of Archaeal and Bacterial Type Strains, Phase II (KMG-II): from individual species to whole genera.</title>
        <authorList>
            <person name="Goeker M."/>
        </authorList>
    </citation>
    <scope>NUCLEOTIDE SEQUENCE [LARGE SCALE GENOMIC DNA]</scope>
    <source>
        <strain evidence="2 3">DSM 25687</strain>
    </source>
</reference>
<dbReference type="Proteomes" id="UP000295260">
    <property type="component" value="Unassembled WGS sequence"/>
</dbReference>
<comment type="caution">
    <text evidence="2">The sequence shown here is derived from an EMBL/GenBank/DDBJ whole genome shotgun (WGS) entry which is preliminary data.</text>
</comment>
<evidence type="ECO:0000313" key="2">
    <source>
        <dbReference type="EMBL" id="TDP60183.1"/>
    </source>
</evidence>